<dbReference type="InterPro" id="IPR051819">
    <property type="entry name" value="PTS_sugar-specific_EIIB"/>
</dbReference>
<evidence type="ECO:0000256" key="6">
    <source>
        <dbReference type="ARBA" id="ARBA00022777"/>
    </source>
</evidence>
<gene>
    <name evidence="9" type="ORF">H171_0724</name>
</gene>
<keyword evidence="4" id="KW-0808">Transferase</keyword>
<dbReference type="PANTHER" id="PTHR34581:SF2">
    <property type="entry name" value="PTS SYSTEM N,N'-DIACETYLCHITOBIOSE-SPECIFIC EIIB COMPONENT"/>
    <property type="match status" value="1"/>
</dbReference>
<keyword evidence="2" id="KW-0597">Phosphoprotein</keyword>
<keyword evidence="6" id="KW-0418">Kinase</keyword>
<dbReference type="GO" id="GO:0009401">
    <property type="term" value="P:phosphoenolpyruvate-dependent sugar phosphotransferase system"/>
    <property type="evidence" value="ECO:0007669"/>
    <property type="project" value="UniProtKB-KW"/>
</dbReference>
<dbReference type="OrthoDB" id="9808134at2"/>
<dbReference type="GO" id="GO:0008982">
    <property type="term" value="F:protein-N(PI)-phosphohistidine-sugar phosphotransferase activity"/>
    <property type="evidence" value="ECO:0007669"/>
    <property type="project" value="InterPro"/>
</dbReference>
<feature type="modified residue" description="Phosphocysteine; by EIIA" evidence="7">
    <location>
        <position position="10"/>
    </location>
</feature>
<dbReference type="CDD" id="cd05564">
    <property type="entry name" value="PTS_IIB_chitobiose_lichenan"/>
    <property type="match status" value="1"/>
</dbReference>
<comment type="caution">
    <text evidence="9">The sequence shown here is derived from an EMBL/GenBank/DDBJ whole genome shotgun (WGS) entry which is preliminary data.</text>
</comment>
<evidence type="ECO:0000256" key="5">
    <source>
        <dbReference type="ARBA" id="ARBA00022683"/>
    </source>
</evidence>
<dbReference type="Pfam" id="PF02302">
    <property type="entry name" value="PTS_IIB"/>
    <property type="match status" value="1"/>
</dbReference>
<dbReference type="RefSeq" id="WP_100303923.1">
    <property type="nucleotide sequence ID" value="NZ_PGET01000001.1"/>
</dbReference>
<evidence type="ECO:0000256" key="1">
    <source>
        <dbReference type="ARBA" id="ARBA00022448"/>
    </source>
</evidence>
<dbReference type="SUPFAM" id="SSF52794">
    <property type="entry name" value="PTS system IIB component-like"/>
    <property type="match status" value="1"/>
</dbReference>
<dbReference type="PROSITE" id="PS51100">
    <property type="entry name" value="PTS_EIIB_TYPE_3"/>
    <property type="match status" value="1"/>
</dbReference>
<evidence type="ECO:0000313" key="9">
    <source>
        <dbReference type="EMBL" id="PJJ27262.1"/>
    </source>
</evidence>
<dbReference type="InterPro" id="IPR003501">
    <property type="entry name" value="PTS_EIIB_2/3"/>
</dbReference>
<dbReference type="Proteomes" id="UP000231092">
    <property type="component" value="Unassembled WGS sequence"/>
</dbReference>
<evidence type="ECO:0000256" key="7">
    <source>
        <dbReference type="PROSITE-ProRule" id="PRU00423"/>
    </source>
</evidence>
<organism evidence="9 10">
    <name type="scientific">[Clostridium] celerecrescens 18A</name>
    <dbReference type="NCBI Taxonomy" id="1286362"/>
    <lineage>
        <taxon>Bacteria</taxon>
        <taxon>Bacillati</taxon>
        <taxon>Bacillota</taxon>
        <taxon>Clostridia</taxon>
        <taxon>Lachnospirales</taxon>
        <taxon>Lachnospiraceae</taxon>
        <taxon>Lacrimispora</taxon>
    </lineage>
</organism>
<reference evidence="9 10" key="1">
    <citation type="submission" date="2017-11" db="EMBL/GenBank/DDBJ databases">
        <title>Understudied soil microbes with underappreciated capabilities: Untangling the Clostridium saccharolyticum group.</title>
        <authorList>
            <person name="Leschine S."/>
        </authorList>
    </citation>
    <scope>NUCLEOTIDE SEQUENCE [LARGE SCALE GENOMIC DNA]</scope>
    <source>
        <strain evidence="9 10">18A</strain>
    </source>
</reference>
<evidence type="ECO:0000259" key="8">
    <source>
        <dbReference type="PROSITE" id="PS51100"/>
    </source>
</evidence>
<keyword evidence="5" id="KW-0598">Phosphotransferase system</keyword>
<dbReference type="GO" id="GO:0016301">
    <property type="term" value="F:kinase activity"/>
    <property type="evidence" value="ECO:0007669"/>
    <property type="project" value="UniProtKB-KW"/>
</dbReference>
<feature type="domain" description="PTS EIIB type-3" evidence="8">
    <location>
        <begin position="3"/>
        <end position="108"/>
    </location>
</feature>
<dbReference type="Gene3D" id="3.40.50.2300">
    <property type="match status" value="1"/>
</dbReference>
<dbReference type="PANTHER" id="PTHR34581">
    <property type="entry name" value="PTS SYSTEM N,N'-DIACETYLCHITOBIOSE-SPECIFIC EIIB COMPONENT"/>
    <property type="match status" value="1"/>
</dbReference>
<evidence type="ECO:0000256" key="3">
    <source>
        <dbReference type="ARBA" id="ARBA00022597"/>
    </source>
</evidence>
<evidence type="ECO:0000256" key="4">
    <source>
        <dbReference type="ARBA" id="ARBA00022679"/>
    </source>
</evidence>
<dbReference type="InterPro" id="IPR036095">
    <property type="entry name" value="PTS_EIIB-like_sf"/>
</dbReference>
<evidence type="ECO:0000313" key="10">
    <source>
        <dbReference type="Proteomes" id="UP000231092"/>
    </source>
</evidence>
<dbReference type="InterPro" id="IPR013012">
    <property type="entry name" value="PTS_EIIB_3"/>
</dbReference>
<name>A0A2M8Z1F1_9FIRM</name>
<proteinExistence type="predicted"/>
<protein>
    <submittedName>
        <fullName evidence="9">PTS system cellobiose-specific IIB component</fullName>
    </submittedName>
</protein>
<dbReference type="AlphaFoldDB" id="A0A2M8Z1F1"/>
<keyword evidence="1" id="KW-0813">Transport</keyword>
<accession>A0A2M8Z1F1</accession>
<dbReference type="EMBL" id="PGET01000001">
    <property type="protein sequence ID" value="PJJ27262.1"/>
    <property type="molecule type" value="Genomic_DNA"/>
</dbReference>
<sequence length="110" mass="11800">MGTLRVLLCCGAGFSSGFLAQKARQAAKKRNLDMSIDARSESVVSEYVNKMDVLLVGPHYEGALAKLKEEYEPLGIKVKLIPSAIYSALDGEELVNLAILAESEKGGTLV</sequence>
<keyword evidence="3" id="KW-0762">Sugar transport</keyword>
<evidence type="ECO:0000256" key="2">
    <source>
        <dbReference type="ARBA" id="ARBA00022553"/>
    </source>
</evidence>